<dbReference type="Gene3D" id="1.25.40.10">
    <property type="entry name" value="Tetratricopeptide repeat domain"/>
    <property type="match status" value="1"/>
</dbReference>
<keyword evidence="4" id="KW-0472">Membrane</keyword>
<reference evidence="8" key="1">
    <citation type="submission" date="2020-10" db="EMBL/GenBank/DDBJ databases">
        <authorList>
            <person name="Gilroy R."/>
        </authorList>
    </citation>
    <scope>NUCLEOTIDE SEQUENCE</scope>
    <source>
        <strain evidence="8">ChiHjej13B12-12457</strain>
    </source>
</reference>
<dbReference type="AlphaFoldDB" id="A0A9D1J642"/>
<dbReference type="CDD" id="cd08977">
    <property type="entry name" value="SusD"/>
    <property type="match status" value="1"/>
</dbReference>
<accession>A0A9D1J642</accession>
<evidence type="ECO:0000313" key="8">
    <source>
        <dbReference type="EMBL" id="HIR62302.1"/>
    </source>
</evidence>
<evidence type="ECO:0000313" key="9">
    <source>
        <dbReference type="Proteomes" id="UP000886744"/>
    </source>
</evidence>
<dbReference type="InterPro" id="IPR011990">
    <property type="entry name" value="TPR-like_helical_dom_sf"/>
</dbReference>
<comment type="similarity">
    <text evidence="2">Belongs to the SusD family.</text>
</comment>
<dbReference type="Gene3D" id="1.25.40.390">
    <property type="match status" value="1"/>
</dbReference>
<dbReference type="Gene3D" id="1.10.3780.10">
    <property type="entry name" value="SusD-like"/>
    <property type="match status" value="1"/>
</dbReference>
<dbReference type="Proteomes" id="UP000886744">
    <property type="component" value="Unassembled WGS sequence"/>
</dbReference>
<sequence length="533" mass="58873">MKRITTIFTAIAVSVAALFTTSCVQDLDVTPIDPNIQTPEEVLNSIEAYQQLLAKCYGGLSVSASEGPDSSPDIDGIDGGYGQYMRALFHLQELPTDEASVCWNDQTIKSLHGLSWTTSDVFVTAMFSRIYYQIGLCNEFIRRGQAAADEFQGEEMDYMIAQARGLRALSYYHAIDLFGNVPFATEANSVGATGPEQIMRPDLYNWLVEEIAGENGFRDDLLPISQTEYGRVSQEFATMLLAKLYLNAEVFTNGQVTAWNECAAECEKIVSTMSLNTGENGYQWNFSADNNLSPEIIFAVQSDGTNIQTYGSTNFVIKGSIVSGNPAWQGALGTNDGWGGLVVTPQFLDLFDEDADQRYLFTDASEFEGAEVHIRDIVDNSLFSNGYCQMKFTNLKHDGSPADNSTSSYPDTDYPIFRAADAYLMLAEAQLRGSGLSQSGLDAYNAVLERAGLPAVSTITLDDIIDERGRELYWENVRRQDLVRFGLLTSSTYLWDWKGGVQEGTGVDERFNLFPIPSTEINSNSLLEQNPGY</sequence>
<dbReference type="SUPFAM" id="SSF48452">
    <property type="entry name" value="TPR-like"/>
    <property type="match status" value="1"/>
</dbReference>
<dbReference type="Pfam" id="PF07980">
    <property type="entry name" value="SusD_RagB"/>
    <property type="match status" value="1"/>
</dbReference>
<dbReference type="PROSITE" id="PS51257">
    <property type="entry name" value="PROKAR_LIPOPROTEIN"/>
    <property type="match status" value="1"/>
</dbReference>
<name>A0A9D1J642_9BACT</name>
<evidence type="ECO:0000256" key="6">
    <source>
        <dbReference type="SAM" id="SignalP"/>
    </source>
</evidence>
<comment type="caution">
    <text evidence="8">The sequence shown here is derived from an EMBL/GenBank/DDBJ whole genome shotgun (WGS) entry which is preliminary data.</text>
</comment>
<gene>
    <name evidence="8" type="ORF">IAC94_02110</name>
</gene>
<dbReference type="GO" id="GO:0009279">
    <property type="term" value="C:cell outer membrane"/>
    <property type="evidence" value="ECO:0007669"/>
    <property type="project" value="UniProtKB-SubCell"/>
</dbReference>
<protein>
    <submittedName>
        <fullName evidence="8">RagB/SusD family nutrient uptake outer membrane protein</fullName>
    </submittedName>
</protein>
<evidence type="ECO:0000256" key="2">
    <source>
        <dbReference type="ARBA" id="ARBA00006275"/>
    </source>
</evidence>
<evidence type="ECO:0000256" key="1">
    <source>
        <dbReference type="ARBA" id="ARBA00004442"/>
    </source>
</evidence>
<feature type="chain" id="PRO_5039557364" evidence="6">
    <location>
        <begin position="25"/>
        <end position="533"/>
    </location>
</feature>
<evidence type="ECO:0000256" key="5">
    <source>
        <dbReference type="ARBA" id="ARBA00023237"/>
    </source>
</evidence>
<feature type="signal peptide" evidence="6">
    <location>
        <begin position="1"/>
        <end position="24"/>
    </location>
</feature>
<dbReference type="EMBL" id="DVHI01000030">
    <property type="protein sequence ID" value="HIR62302.1"/>
    <property type="molecule type" value="Genomic_DNA"/>
</dbReference>
<evidence type="ECO:0000259" key="7">
    <source>
        <dbReference type="Pfam" id="PF07980"/>
    </source>
</evidence>
<keyword evidence="5" id="KW-0998">Cell outer membrane</keyword>
<reference evidence="8" key="2">
    <citation type="journal article" date="2021" name="PeerJ">
        <title>Extensive microbial diversity within the chicken gut microbiome revealed by metagenomics and culture.</title>
        <authorList>
            <person name="Gilroy R."/>
            <person name="Ravi A."/>
            <person name="Getino M."/>
            <person name="Pursley I."/>
            <person name="Horton D.L."/>
            <person name="Alikhan N.F."/>
            <person name="Baker D."/>
            <person name="Gharbi K."/>
            <person name="Hall N."/>
            <person name="Watson M."/>
            <person name="Adriaenssens E.M."/>
            <person name="Foster-Nyarko E."/>
            <person name="Jarju S."/>
            <person name="Secka A."/>
            <person name="Antonio M."/>
            <person name="Oren A."/>
            <person name="Chaudhuri R.R."/>
            <person name="La Ragione R."/>
            <person name="Hildebrand F."/>
            <person name="Pallen M.J."/>
        </authorList>
    </citation>
    <scope>NUCLEOTIDE SEQUENCE</scope>
    <source>
        <strain evidence="8">ChiHjej13B12-12457</strain>
    </source>
</reference>
<dbReference type="InterPro" id="IPR012944">
    <property type="entry name" value="SusD_RagB_dom"/>
</dbReference>
<proteinExistence type="inferred from homology"/>
<evidence type="ECO:0000256" key="3">
    <source>
        <dbReference type="ARBA" id="ARBA00022729"/>
    </source>
</evidence>
<comment type="subcellular location">
    <subcellularLocation>
        <location evidence="1">Cell outer membrane</location>
    </subcellularLocation>
</comment>
<keyword evidence="3 6" id="KW-0732">Signal</keyword>
<evidence type="ECO:0000256" key="4">
    <source>
        <dbReference type="ARBA" id="ARBA00023136"/>
    </source>
</evidence>
<organism evidence="8 9">
    <name type="scientific">Candidatus Coprenecus avistercoris</name>
    <dbReference type="NCBI Taxonomy" id="2840730"/>
    <lineage>
        <taxon>Bacteria</taxon>
        <taxon>Pseudomonadati</taxon>
        <taxon>Bacteroidota</taxon>
        <taxon>Bacteroidia</taxon>
        <taxon>Bacteroidales</taxon>
        <taxon>Rikenellaceae</taxon>
        <taxon>Rikenellaceae incertae sedis</taxon>
        <taxon>Candidatus Coprenecus</taxon>
    </lineage>
</organism>
<feature type="domain" description="RagB/SusD" evidence="7">
    <location>
        <begin position="384"/>
        <end position="533"/>
    </location>
</feature>